<keyword evidence="2" id="KW-1185">Reference proteome</keyword>
<dbReference type="EMBL" id="KF861510">
    <property type="protein sequence ID" value="AHG23872.1"/>
    <property type="molecule type" value="Genomic_DNA"/>
</dbReference>
<name>W0LN45_9CAUD</name>
<dbReference type="GeneID" id="18502854"/>
<evidence type="ECO:0000313" key="1">
    <source>
        <dbReference type="EMBL" id="AHG23872.1"/>
    </source>
</evidence>
<dbReference type="OrthoDB" id="25019at10239"/>
<sequence length="56" mass="6201">MSFARWLGEVDRFMLGTYGVTHGDIADWLWHDAYDAGQGPRSAAREAIEADGLFVA</sequence>
<accession>W0LN45</accession>
<organism evidence="1 2">
    <name type="scientific">Mycobacterium phage EagleEye</name>
    <dbReference type="NCBI Taxonomy" id="1429759"/>
    <lineage>
        <taxon>Viruses</taxon>
        <taxon>Duplodnaviria</taxon>
        <taxon>Heunggongvirae</taxon>
        <taxon>Uroviricota</taxon>
        <taxon>Caudoviricetes</taxon>
        <taxon>Eagleeyevirus</taxon>
        <taxon>Eagleeyevirus eagleeye</taxon>
    </lineage>
</organism>
<dbReference type="InterPro" id="IPR039451">
    <property type="entry name" value="DUF5419"/>
</dbReference>
<proteinExistence type="predicted"/>
<dbReference type="Proteomes" id="UP000019119">
    <property type="component" value="Segment"/>
</dbReference>
<dbReference type="KEGG" id="vg:18502854"/>
<protein>
    <submittedName>
        <fullName evidence="1">Uncharacterized protein</fullName>
    </submittedName>
</protein>
<dbReference type="Pfam" id="PF17441">
    <property type="entry name" value="DUF5419"/>
    <property type="match status" value="1"/>
</dbReference>
<gene>
    <name evidence="1" type="primary">92</name>
    <name evidence="1" type="ORF">PBI_EAGLEEYE_92</name>
</gene>
<reference evidence="1 2" key="1">
    <citation type="submission" date="2013-11" db="EMBL/GenBank/DDBJ databases">
        <authorList>
            <person name="Awa H."/>
            <person name="Bernal J.T."/>
            <person name="Coelho R.E."/>
            <person name="Culpepper S.C."/>
            <person name="Devaraju V.S."/>
            <person name="Higgins R.T."/>
            <person name="Husein A.J."/>
            <person name="Johnston E.M."/>
            <person name="Jung J.A."/>
            <person name="Kanani-Hendijani T.A."/>
            <person name="Knapp R.E."/>
            <person name="Lepiocha N."/>
            <person name="McCarter A.J."/>
            <person name="Merlau P.R."/>
            <person name="Monfared M.S."/>
            <person name="Olney H.P."/>
            <person name="Pineda M.R."/>
            <person name="Pizzini S.E."/>
            <person name="Roberson D.J."/>
            <person name="Rodriguez J."/>
            <person name="Simpson N.A."/>
            <person name="Stevens S.C."/>
            <person name="Stroub-Tahmassi C.A."/>
            <person name="Syed N."/>
            <person name="Torres S.E."/>
            <person name="Townsend C.W."/>
            <person name="White X.E."/>
            <person name="Willette C.E."/>
            <person name="Deming K.E."/>
            <person name="Simon S.E."/>
            <person name="Benjamin R.C."/>
            <person name="Hughes L.E."/>
            <person name="Hale R.H."/>
            <person name="Lamson-Kim T."/>
            <person name="Visi D.H."/>
            <person name="Allen M.S."/>
            <person name="Bradley K.W."/>
            <person name="Clarke D.Q."/>
            <person name="Lewis M.F."/>
            <person name="Barker L.P."/>
            <person name="Bailey C."/>
            <person name="Asai D.J."/>
            <person name="Garber M.L."/>
            <person name="Bowman C.A."/>
            <person name="Russell D.A."/>
            <person name="Pope W.H."/>
            <person name="Jacobs-Sera D."/>
            <person name="Hendrix R.W."/>
            <person name="Hatfull G.F."/>
        </authorList>
    </citation>
    <scope>NUCLEOTIDE SEQUENCE [LARGE SCALE GENOMIC DNA]</scope>
</reference>
<dbReference type="RefSeq" id="YP_009005834.1">
    <property type="nucleotide sequence ID" value="NC_023564.1"/>
</dbReference>
<evidence type="ECO:0000313" key="2">
    <source>
        <dbReference type="Proteomes" id="UP000019119"/>
    </source>
</evidence>